<dbReference type="Proteomes" id="UP000014065">
    <property type="component" value="Unassembled WGS sequence"/>
</dbReference>
<name>S2EAS3_9ARCH</name>
<feature type="non-terminal residue" evidence="1">
    <location>
        <position position="1"/>
    </location>
</feature>
<dbReference type="EMBL" id="AHJG01000049">
    <property type="protein sequence ID" value="EPA06471.1"/>
    <property type="molecule type" value="Genomic_DNA"/>
</dbReference>
<organism evidence="1 2">
    <name type="scientific">Candidatus Nitrosarchaeum limnium BG20</name>
    <dbReference type="NCBI Taxonomy" id="859192"/>
    <lineage>
        <taxon>Archaea</taxon>
        <taxon>Nitrososphaerota</taxon>
        <taxon>Nitrososphaeria</taxon>
        <taxon>Nitrosopumilales</taxon>
        <taxon>Nitrosopumilaceae</taxon>
        <taxon>Nitrosarchaeum</taxon>
    </lineage>
</organism>
<dbReference type="AlphaFoldDB" id="S2EAS3"/>
<accession>S2EAS3</accession>
<evidence type="ECO:0000313" key="1">
    <source>
        <dbReference type="EMBL" id="EPA06471.1"/>
    </source>
</evidence>
<proteinExistence type="predicted"/>
<sequence length="112" mass="13112">IRFLESKLSQFILKSFGDEDKKNILMTTIDAAKNVAIIMEKNDLPQTTCYRKINELIKEGFFIITKYTTDNRQTRKYQSLFLNLQISIKKNEIILVGTIPKQIYEKSSFVKN</sequence>
<comment type="caution">
    <text evidence="1">The sequence shown here is derived from an EMBL/GenBank/DDBJ whole genome shotgun (WGS) entry which is preliminary data.</text>
</comment>
<reference evidence="1 2" key="1">
    <citation type="journal article" date="2012" name="J. Bacteriol.">
        <title>Genome Sequence of "Candidatus Nitrosoarchaeum limnia" BG20, a Low-Salinity Ammonia-Oxidizing Archaeon from the San Francisco Bay Estuary.</title>
        <authorList>
            <person name="Mosier A.C."/>
            <person name="Allen E.E."/>
            <person name="Kim M."/>
            <person name="Ferriera S."/>
            <person name="Francis C.A."/>
        </authorList>
    </citation>
    <scope>NUCLEOTIDE SEQUENCE [LARGE SCALE GENOMIC DNA]</scope>
    <source>
        <strain evidence="1 2">BG20</strain>
    </source>
</reference>
<evidence type="ECO:0000313" key="2">
    <source>
        <dbReference type="Proteomes" id="UP000014065"/>
    </source>
</evidence>
<keyword evidence="2" id="KW-1185">Reference proteome</keyword>
<gene>
    <name evidence="1" type="ORF">BG20_I1901</name>
</gene>
<protein>
    <submittedName>
        <fullName evidence="1">Uncharacterized protein</fullName>
    </submittedName>
</protein>